<evidence type="ECO:0000256" key="1">
    <source>
        <dbReference type="PROSITE-ProRule" id="PRU00339"/>
    </source>
</evidence>
<feature type="domain" description="CHAT" evidence="2">
    <location>
        <begin position="897"/>
        <end position="1179"/>
    </location>
</feature>
<organism evidence="3 4">
    <name type="scientific">Rhizoctonia solani</name>
    <dbReference type="NCBI Taxonomy" id="456999"/>
    <lineage>
        <taxon>Eukaryota</taxon>
        <taxon>Fungi</taxon>
        <taxon>Dikarya</taxon>
        <taxon>Basidiomycota</taxon>
        <taxon>Agaricomycotina</taxon>
        <taxon>Agaricomycetes</taxon>
        <taxon>Cantharellales</taxon>
        <taxon>Ceratobasidiaceae</taxon>
        <taxon>Rhizoctonia</taxon>
    </lineage>
</organism>
<dbReference type="Pfam" id="PF08238">
    <property type="entry name" value="Sel1"/>
    <property type="match status" value="2"/>
</dbReference>
<protein>
    <recommendedName>
        <fullName evidence="2">CHAT domain-containing protein</fullName>
    </recommendedName>
</protein>
<gene>
    <name evidence="3" type="ORF">RDB_LOCUS89550</name>
</gene>
<dbReference type="InterPro" id="IPR011990">
    <property type="entry name" value="TPR-like_helical_dom_sf"/>
</dbReference>
<evidence type="ECO:0000259" key="2">
    <source>
        <dbReference type="Pfam" id="PF12770"/>
    </source>
</evidence>
<feature type="repeat" description="TPR" evidence="1">
    <location>
        <begin position="430"/>
        <end position="463"/>
    </location>
</feature>
<dbReference type="Gene3D" id="1.25.40.10">
    <property type="entry name" value="Tetratricopeptide repeat domain"/>
    <property type="match status" value="3"/>
</dbReference>
<dbReference type="EMBL" id="CAJMWV010002960">
    <property type="protein sequence ID" value="CAE6473544.1"/>
    <property type="molecule type" value="Genomic_DNA"/>
</dbReference>
<dbReference type="Pfam" id="PF13181">
    <property type="entry name" value="TPR_8"/>
    <property type="match status" value="3"/>
</dbReference>
<dbReference type="Proteomes" id="UP000663831">
    <property type="component" value="Unassembled WGS sequence"/>
</dbReference>
<dbReference type="PROSITE" id="PS50005">
    <property type="entry name" value="TPR"/>
    <property type="match status" value="1"/>
</dbReference>
<dbReference type="Pfam" id="PF12770">
    <property type="entry name" value="CHAT"/>
    <property type="match status" value="1"/>
</dbReference>
<dbReference type="SUPFAM" id="SSF48452">
    <property type="entry name" value="TPR-like"/>
    <property type="match status" value="2"/>
</dbReference>
<dbReference type="InterPro" id="IPR024983">
    <property type="entry name" value="CHAT_dom"/>
</dbReference>
<dbReference type="InterPro" id="IPR006597">
    <property type="entry name" value="Sel1-like"/>
</dbReference>
<proteinExistence type="predicted"/>
<name>A0A8H3GUF3_9AGAM</name>
<dbReference type="SMART" id="SM00028">
    <property type="entry name" value="TPR"/>
    <property type="match status" value="11"/>
</dbReference>
<dbReference type="Gene3D" id="1.20.120.660">
    <property type="entry name" value="IL-4 antagonist (De novo design) like domain"/>
    <property type="match status" value="2"/>
</dbReference>
<dbReference type="AlphaFoldDB" id="A0A8H3GUF3"/>
<dbReference type="InterPro" id="IPR019734">
    <property type="entry name" value="TPR_rpt"/>
</dbReference>
<comment type="caution">
    <text evidence="3">The sequence shown here is derived from an EMBL/GenBank/DDBJ whole genome shotgun (WGS) entry which is preliminary data.</text>
</comment>
<accession>A0A8H3GUF3</accession>
<dbReference type="PANTHER" id="PTHR10098">
    <property type="entry name" value="RAPSYN-RELATED"/>
    <property type="match status" value="1"/>
</dbReference>
<evidence type="ECO:0000313" key="4">
    <source>
        <dbReference type="Proteomes" id="UP000663831"/>
    </source>
</evidence>
<sequence length="1179" mass="131162">MGQTISAAFKYGASLIGAVYFDVLGVYSLRQFRDTGTLSDLEEAIQYFTRALTLTPDGHPDMPDRHARLGVSYTNRYQRLGELADLEKAIECDTRALALTPDGHPDMSRRHANLGVSYTVRYQRLGELADLEKAIECYNRALALTPDGHPDMSRRHANLGVSYTVRYQRLGELADLEKAIECYNRALALTPDGHPDMSVRHANLGVSYTDRYRRLGELADLEKAIECDTRALALTPDGHPDMSRRHAELGVSYTDRYRRLGELADLEKAIECHTRALALTPDGHPDMSRRHAELGVSYTDRYRRLGELADLEKAIECHTRALALTPDGHPDMSHRHAELGVSYTDRYRRLGELGDLEKAIKCHTRALALTPDGHPDMSHRHASLGVSYGDRYQRLGELADLEKAIECHTRALALTPDGHPDMSGRHSNLGVSYGDRYRRLGELGDLEKAIECYTRALALTPDSHPDMSRRHAELGVSYGDRYQRLGELADLEKAIECHTRALALTPDGHPDMSGQLASLGASYTVRYQRLGELGDLEKAIECDTRALALTPDGHSDMSRRHAELGVSYRGRYRRLGKLADLEKAIECHTRALALTPEGHPWFPTHSLYDALSLLDRFNHTGHLACLTDSLHSFRKASQHHTGAPRDKFQHALWWASLASKQTLLNPIEAYQTAIDLLPQFIWLGATTNQRYQDLSLTGNLAVNACIAAIRSSDHFLALEWLEHARCVVWNQSLMLRSPLDQLYSSHPDLATQLESISSQLHTSSFDTQLSPVASNSMTPEQAGQHRRCLATEYQSLLARTRQLPGFETFLQPLKADKLMSAVRNGPVVVLNCHTDSCDALVIMPGHNQVAHLSLPNFTQQKARSARSEMDALLGKKGLRQRGFKLLYETSNEDSFDRVLGTLWSDIVQPVLSHLGFLNKTTRDHLPHITWCPTGLLTFLPLHAAGDYSQPQSKVFNYAISSYIPTLTALLTFTPSQFNRSCRVLAIGQATTAGQNPLPGTTDELAHIKARTHDKAEYSQLVDSQATTAAVLDAMEKHDWVHLACHANQDVRDPIKSGFHLHDGTLDLSAINRRSFKNKGLAFLSACQTATGDENLPDEAIHLASGMLMAGYPSVIATMWSVDDRDAPFVADKVYAQLMKDGTLGNGEAGRALHYAVEGLREQVGEKEFGRWVPYIHIGS</sequence>
<dbReference type="PANTHER" id="PTHR10098:SF106">
    <property type="entry name" value="TETRATRICOPEPTIDE REPEAT PROTEIN 28-LIKE PROTEIN"/>
    <property type="match status" value="1"/>
</dbReference>
<evidence type="ECO:0000313" key="3">
    <source>
        <dbReference type="EMBL" id="CAE6473544.1"/>
    </source>
</evidence>
<keyword evidence="1" id="KW-0802">TPR repeat</keyword>
<reference evidence="3" key="1">
    <citation type="submission" date="2021-01" db="EMBL/GenBank/DDBJ databases">
        <authorList>
            <person name="Kaushik A."/>
        </authorList>
    </citation>
    <scope>NUCLEOTIDE SEQUENCE</scope>
    <source>
        <strain evidence="3">AG3-1AP</strain>
    </source>
</reference>